<keyword evidence="4 8" id="KW-1003">Cell membrane</keyword>
<keyword evidence="6 8" id="KW-1133">Transmembrane helix</keyword>
<feature type="transmembrane region" description="Helical" evidence="8">
    <location>
        <begin position="7"/>
        <end position="38"/>
    </location>
</feature>
<evidence type="ECO:0000256" key="3">
    <source>
        <dbReference type="ARBA" id="ARBA00022448"/>
    </source>
</evidence>
<feature type="transmembrane region" description="Helical" evidence="8">
    <location>
        <begin position="99"/>
        <end position="117"/>
    </location>
</feature>
<dbReference type="InterPro" id="IPR002781">
    <property type="entry name" value="TM_pro_TauE-like"/>
</dbReference>
<dbReference type="InterPro" id="IPR052017">
    <property type="entry name" value="TSUP"/>
</dbReference>
<dbReference type="PANTHER" id="PTHR30269:SF37">
    <property type="entry name" value="MEMBRANE TRANSPORTER PROTEIN"/>
    <property type="match status" value="1"/>
</dbReference>
<proteinExistence type="inferred from homology"/>
<dbReference type="RefSeq" id="WP_386772390.1">
    <property type="nucleotide sequence ID" value="NZ_JBHRUG010000016.1"/>
</dbReference>
<organism evidence="9 10">
    <name type="scientific">Litchfieldella rifensis</name>
    <dbReference type="NCBI Taxonomy" id="762643"/>
    <lineage>
        <taxon>Bacteria</taxon>
        <taxon>Pseudomonadati</taxon>
        <taxon>Pseudomonadota</taxon>
        <taxon>Gammaproteobacteria</taxon>
        <taxon>Oceanospirillales</taxon>
        <taxon>Halomonadaceae</taxon>
        <taxon>Litchfieldella</taxon>
    </lineage>
</organism>
<dbReference type="Proteomes" id="UP001595579">
    <property type="component" value="Unassembled WGS sequence"/>
</dbReference>
<comment type="subcellular location">
    <subcellularLocation>
        <location evidence="1 8">Cell membrane</location>
        <topology evidence="1 8">Multi-pass membrane protein</topology>
    </subcellularLocation>
</comment>
<keyword evidence="10" id="KW-1185">Reference proteome</keyword>
<sequence>MGYEWQLVALMIVAVLITGISKSGFAGGVGVVAVPLISLKASPAFAAAIMLPLLIIMDVFSLRAWWRQSVGRVLWLMLPPAALGVVVGYLTYGTFSDDLLKVVLGVFSILFGCWGLLNPLRERGMPDGVGALCGGIAGFTSFIAHAGGPPLNFYLLQKSLGKEAFLGTAVVFLAAINLVKLAPYGLLGLLTLENLFVAMSLTPVAWLGVHLGLVIQKRIAGELFFRIALGLLILLGIRLVVDGGW</sequence>
<feature type="transmembrane region" description="Helical" evidence="8">
    <location>
        <begin position="44"/>
        <end position="66"/>
    </location>
</feature>
<keyword evidence="5 8" id="KW-0812">Transmembrane</keyword>
<comment type="caution">
    <text evidence="9">The sequence shown here is derived from an EMBL/GenBank/DDBJ whole genome shotgun (WGS) entry which is preliminary data.</text>
</comment>
<protein>
    <recommendedName>
        <fullName evidence="8">Probable membrane transporter protein</fullName>
    </recommendedName>
</protein>
<reference evidence="10" key="1">
    <citation type="journal article" date="2019" name="Int. J. Syst. Evol. Microbiol.">
        <title>The Global Catalogue of Microorganisms (GCM) 10K type strain sequencing project: providing services to taxonomists for standard genome sequencing and annotation.</title>
        <authorList>
            <consortium name="The Broad Institute Genomics Platform"/>
            <consortium name="The Broad Institute Genome Sequencing Center for Infectious Disease"/>
            <person name="Wu L."/>
            <person name="Ma J."/>
        </authorList>
    </citation>
    <scope>NUCLEOTIDE SEQUENCE [LARGE SCALE GENOMIC DNA]</scope>
    <source>
        <strain evidence="10">CECT 7698</strain>
    </source>
</reference>
<name>A0ABV7LLC8_9GAMM</name>
<evidence type="ECO:0000313" key="10">
    <source>
        <dbReference type="Proteomes" id="UP001595579"/>
    </source>
</evidence>
<accession>A0ABV7LLC8</accession>
<evidence type="ECO:0000256" key="1">
    <source>
        <dbReference type="ARBA" id="ARBA00004651"/>
    </source>
</evidence>
<dbReference type="EMBL" id="JBHRUG010000016">
    <property type="protein sequence ID" value="MFC3283327.1"/>
    <property type="molecule type" value="Genomic_DNA"/>
</dbReference>
<comment type="similarity">
    <text evidence="2 8">Belongs to the 4-toluene sulfonate uptake permease (TSUP) (TC 2.A.102) family.</text>
</comment>
<evidence type="ECO:0000256" key="2">
    <source>
        <dbReference type="ARBA" id="ARBA00009142"/>
    </source>
</evidence>
<dbReference type="Pfam" id="PF01925">
    <property type="entry name" value="TauE"/>
    <property type="match status" value="1"/>
</dbReference>
<evidence type="ECO:0000256" key="7">
    <source>
        <dbReference type="ARBA" id="ARBA00023136"/>
    </source>
</evidence>
<keyword evidence="3" id="KW-0813">Transport</keyword>
<feature type="transmembrane region" description="Helical" evidence="8">
    <location>
        <begin position="223"/>
        <end position="241"/>
    </location>
</feature>
<evidence type="ECO:0000313" key="9">
    <source>
        <dbReference type="EMBL" id="MFC3283327.1"/>
    </source>
</evidence>
<evidence type="ECO:0000256" key="6">
    <source>
        <dbReference type="ARBA" id="ARBA00022989"/>
    </source>
</evidence>
<feature type="transmembrane region" description="Helical" evidence="8">
    <location>
        <begin position="164"/>
        <end position="183"/>
    </location>
</feature>
<gene>
    <name evidence="9" type="ORF">ACFOEV_06850</name>
</gene>
<dbReference type="PANTHER" id="PTHR30269">
    <property type="entry name" value="TRANSMEMBRANE PROTEIN YFCA"/>
    <property type="match status" value="1"/>
</dbReference>
<feature type="transmembrane region" description="Helical" evidence="8">
    <location>
        <begin position="73"/>
        <end position="93"/>
    </location>
</feature>
<keyword evidence="7 8" id="KW-0472">Membrane</keyword>
<evidence type="ECO:0000256" key="4">
    <source>
        <dbReference type="ARBA" id="ARBA00022475"/>
    </source>
</evidence>
<evidence type="ECO:0000256" key="5">
    <source>
        <dbReference type="ARBA" id="ARBA00022692"/>
    </source>
</evidence>
<feature type="transmembrane region" description="Helical" evidence="8">
    <location>
        <begin position="195"/>
        <end position="216"/>
    </location>
</feature>
<evidence type="ECO:0000256" key="8">
    <source>
        <dbReference type="RuleBase" id="RU363041"/>
    </source>
</evidence>